<gene>
    <name evidence="2" type="ORF">S40285_05105</name>
</gene>
<evidence type="ECO:0000313" key="3">
    <source>
        <dbReference type="Proteomes" id="UP000028524"/>
    </source>
</evidence>
<dbReference type="OMA" id="NICCAAH"/>
<reference evidence="2 3" key="1">
    <citation type="journal article" date="2014" name="BMC Genomics">
        <title>Comparative genome sequencing reveals chemotype-specific gene clusters in the toxigenic black mold Stachybotrys.</title>
        <authorList>
            <person name="Semeiks J."/>
            <person name="Borek D."/>
            <person name="Otwinowski Z."/>
            <person name="Grishin N.V."/>
        </authorList>
    </citation>
    <scope>NUCLEOTIDE SEQUENCE [LARGE SCALE GENOMIC DNA]</scope>
    <source>
        <strain evidence="2 3">IBT 40285</strain>
    </source>
</reference>
<dbReference type="InterPro" id="IPR001279">
    <property type="entry name" value="Metallo-B-lactamas"/>
</dbReference>
<dbReference type="EMBL" id="KL660471">
    <property type="protein sequence ID" value="KFA66222.1"/>
    <property type="molecule type" value="Genomic_DNA"/>
</dbReference>
<dbReference type="InterPro" id="IPR052926">
    <property type="entry name" value="Metallo-beta-lactamase_dom"/>
</dbReference>
<keyword evidence="3" id="KW-1185">Reference proteome</keyword>
<dbReference type="GO" id="GO:0016740">
    <property type="term" value="F:transferase activity"/>
    <property type="evidence" value="ECO:0007669"/>
    <property type="project" value="TreeGrafter"/>
</dbReference>
<dbReference type="CDD" id="cd07713">
    <property type="entry name" value="DHPS-like_MBL-fold"/>
    <property type="match status" value="1"/>
</dbReference>
<dbReference type="SUPFAM" id="SSF56281">
    <property type="entry name" value="Metallo-hydrolase/oxidoreductase"/>
    <property type="match status" value="1"/>
</dbReference>
<feature type="domain" description="Metallo-beta-lactamase" evidence="1">
    <location>
        <begin position="81"/>
        <end position="137"/>
    </location>
</feature>
<organism evidence="2 3">
    <name type="scientific">Stachybotrys chlorohalonatus (strain IBT 40285)</name>
    <dbReference type="NCBI Taxonomy" id="1283841"/>
    <lineage>
        <taxon>Eukaryota</taxon>
        <taxon>Fungi</taxon>
        <taxon>Dikarya</taxon>
        <taxon>Ascomycota</taxon>
        <taxon>Pezizomycotina</taxon>
        <taxon>Sordariomycetes</taxon>
        <taxon>Hypocreomycetidae</taxon>
        <taxon>Hypocreales</taxon>
        <taxon>Stachybotryaceae</taxon>
        <taxon>Stachybotrys</taxon>
    </lineage>
</organism>
<dbReference type="HOGENOM" id="CLU_036012_2_0_1"/>
<dbReference type="OrthoDB" id="1470350at2759"/>
<dbReference type="Gene3D" id="3.60.15.10">
    <property type="entry name" value="Ribonuclease Z/Hydroxyacylglutathione hydrolase-like"/>
    <property type="match status" value="1"/>
</dbReference>
<proteinExistence type="predicted"/>
<accession>A0A084QQI7</accession>
<name>A0A084QQI7_STAC4</name>
<dbReference type="STRING" id="1283841.A0A084QQI7"/>
<sequence>MAFTINQADEIHFSVIVNNEVDPISPSPNIKVTYQAFLTGIPLSPLAGNDRDGAVAELRLDSICCGAHGLSLKISIEAGAETRTLLFDAGPEEDVFEKNVQRMRLKLDDVEHVHLSHWHRDHSGGLPRAIELVSNARAKAQKPPVAVEVHPDRPDYRGMRVNEKIVSMEADPSFESLSPANASMTTSSTPHSVLGGHFLVSGEVPRRTDYELGIRGGLRYVKEDDRWVEDELIKDERFIVCHLKGRGLVVFAGCSYPGIVNICRHATELTGGKIPLYAIVGGFHLADGDPIKMRRSLDDLMALKPRIFMPAHCTGWRFSFMIERELTGSYVPCFGGTTYTLDGEAQSNRVGIS</sequence>
<evidence type="ECO:0000259" key="1">
    <source>
        <dbReference type="Pfam" id="PF00753"/>
    </source>
</evidence>
<dbReference type="PANTHER" id="PTHR13754">
    <property type="entry name" value="METALLO-BETA-LACTAMASE SUPERFAMILY PROTEIN"/>
    <property type="match status" value="1"/>
</dbReference>
<dbReference type="InterPro" id="IPR036866">
    <property type="entry name" value="RibonucZ/Hydroxyglut_hydro"/>
</dbReference>
<evidence type="ECO:0000313" key="2">
    <source>
        <dbReference type="EMBL" id="KFA66222.1"/>
    </source>
</evidence>
<dbReference type="PANTHER" id="PTHR13754:SF13">
    <property type="entry name" value="METALLO-BETA-LACTAMASE SUPERFAMILY PROTEIN (AFU_ORTHOLOGUE AFUA_3G07630)"/>
    <property type="match status" value="1"/>
</dbReference>
<protein>
    <recommendedName>
        <fullName evidence="1">Metallo-beta-lactamase domain-containing protein</fullName>
    </recommendedName>
</protein>
<dbReference type="Proteomes" id="UP000028524">
    <property type="component" value="Unassembled WGS sequence"/>
</dbReference>
<dbReference type="Pfam" id="PF00753">
    <property type="entry name" value="Lactamase_B"/>
    <property type="match status" value="1"/>
</dbReference>
<dbReference type="AlphaFoldDB" id="A0A084QQI7"/>
<dbReference type="InParanoid" id="A0A084QQI7"/>
<dbReference type="InterPro" id="IPR041712">
    <property type="entry name" value="DHPS-like_MBL-fold"/>
</dbReference>